<dbReference type="PANTHER" id="PTHR30511">
    <property type="entry name" value="ALANINE RACEMASE"/>
    <property type="match status" value="1"/>
</dbReference>
<dbReference type="SUPFAM" id="SSF51419">
    <property type="entry name" value="PLP-binding barrel"/>
    <property type="match status" value="1"/>
</dbReference>
<dbReference type="InterPro" id="IPR029066">
    <property type="entry name" value="PLP-binding_barrel"/>
</dbReference>
<comment type="cofactor">
    <cofactor evidence="1">
        <name>pyridoxal 5'-phosphate</name>
        <dbReference type="ChEBI" id="CHEBI:597326"/>
    </cofactor>
</comment>
<evidence type="ECO:0000256" key="2">
    <source>
        <dbReference type="ARBA" id="ARBA00022898"/>
    </source>
</evidence>
<evidence type="ECO:0000259" key="4">
    <source>
        <dbReference type="Pfam" id="PF01168"/>
    </source>
</evidence>
<proteinExistence type="predicted"/>
<organism evidence="5 6">
    <name type="scientific">Rubritalea spongiae</name>
    <dbReference type="NCBI Taxonomy" id="430797"/>
    <lineage>
        <taxon>Bacteria</taxon>
        <taxon>Pseudomonadati</taxon>
        <taxon>Verrucomicrobiota</taxon>
        <taxon>Verrucomicrobiia</taxon>
        <taxon>Verrucomicrobiales</taxon>
        <taxon>Rubritaleaceae</taxon>
        <taxon>Rubritalea</taxon>
    </lineage>
</organism>
<dbReference type="InterPro" id="IPR000821">
    <property type="entry name" value="Ala_racemase"/>
</dbReference>
<evidence type="ECO:0000313" key="6">
    <source>
        <dbReference type="Proteomes" id="UP001597297"/>
    </source>
</evidence>
<protein>
    <submittedName>
        <fullName evidence="5">Alanine/ornithine racemase family PLP-dependent enzyme</fullName>
    </submittedName>
</protein>
<evidence type="ECO:0000256" key="1">
    <source>
        <dbReference type="ARBA" id="ARBA00001933"/>
    </source>
</evidence>
<feature type="domain" description="Alanine racemase N-terminal" evidence="4">
    <location>
        <begin position="11"/>
        <end position="227"/>
    </location>
</feature>
<name>A0ABW5E1N2_9BACT</name>
<comment type="caution">
    <text evidence="5">The sequence shown here is derived from an EMBL/GenBank/DDBJ whole genome shotgun (WGS) entry which is preliminary data.</text>
</comment>
<dbReference type="Proteomes" id="UP001597297">
    <property type="component" value="Unassembled WGS sequence"/>
</dbReference>
<keyword evidence="2" id="KW-0663">Pyridoxal phosphate</keyword>
<dbReference type="PANTHER" id="PTHR30511:SF3">
    <property type="entry name" value="LYSINE RACEMASE"/>
    <property type="match status" value="1"/>
</dbReference>
<gene>
    <name evidence="5" type="ORF">ACFSQZ_05805</name>
</gene>
<dbReference type="CDD" id="cd06815">
    <property type="entry name" value="PLPDE_III_AR_like_1"/>
    <property type="match status" value="1"/>
</dbReference>
<dbReference type="Gene3D" id="3.20.20.10">
    <property type="entry name" value="Alanine racemase"/>
    <property type="match status" value="1"/>
</dbReference>
<dbReference type="InterPro" id="IPR001608">
    <property type="entry name" value="Ala_racemase_N"/>
</dbReference>
<keyword evidence="3" id="KW-0413">Isomerase</keyword>
<evidence type="ECO:0000313" key="5">
    <source>
        <dbReference type="EMBL" id="MFD2275974.1"/>
    </source>
</evidence>
<accession>A0ABW5E1N2</accession>
<evidence type="ECO:0000256" key="3">
    <source>
        <dbReference type="ARBA" id="ARBA00023235"/>
    </source>
</evidence>
<dbReference type="Pfam" id="PF01168">
    <property type="entry name" value="Ala_racemase_N"/>
    <property type="match status" value="1"/>
</dbReference>
<dbReference type="RefSeq" id="WP_377096652.1">
    <property type="nucleotide sequence ID" value="NZ_JBHSJM010000001.1"/>
</dbReference>
<dbReference type="EMBL" id="JBHUJC010000018">
    <property type="protein sequence ID" value="MFD2275974.1"/>
    <property type="molecule type" value="Genomic_DNA"/>
</dbReference>
<keyword evidence="6" id="KW-1185">Reference proteome</keyword>
<sequence length="357" mass="38521">MTHQPAPRLEVDLDKVYHNALTLVARLCKLGITVTGVTKATLGSPEIAEAWLRAGVCSLGDSRVENIGRMRAAQISKSMTLIRSPMLSQIEQVVDLADLSFNTELSVIRRLSAVAKKANCTHGVVLMVELGDLREGIMPSLLEHTVREVLGFSNILFMGIGTNLACRSGVSPDCKNMTELSALADSIDAIFGPIVKIVSGGNSANLEWVFSGADIGRINNLRLGEALLLGCEPLHRKVIKGLYTSVITLVAEVIELKNKPSKPWGNLAQNAFGEEISTSERGHITQAILAIGRQDIDPDGLVPPPGIKILAASSDHLIVDATNYRGRMKVGTELSFKLDYSALLRAMTSPFIPKVHK</sequence>
<reference evidence="6" key="1">
    <citation type="journal article" date="2019" name="Int. J. Syst. Evol. Microbiol.">
        <title>The Global Catalogue of Microorganisms (GCM) 10K type strain sequencing project: providing services to taxonomists for standard genome sequencing and annotation.</title>
        <authorList>
            <consortium name="The Broad Institute Genomics Platform"/>
            <consortium name="The Broad Institute Genome Sequencing Center for Infectious Disease"/>
            <person name="Wu L."/>
            <person name="Ma J."/>
        </authorList>
    </citation>
    <scope>NUCLEOTIDE SEQUENCE [LARGE SCALE GENOMIC DNA]</scope>
    <source>
        <strain evidence="6">JCM 16545</strain>
    </source>
</reference>